<feature type="non-terminal residue" evidence="1">
    <location>
        <position position="110"/>
    </location>
</feature>
<dbReference type="GO" id="GO:0000166">
    <property type="term" value="F:nucleotide binding"/>
    <property type="evidence" value="ECO:0007669"/>
    <property type="project" value="InterPro"/>
</dbReference>
<protein>
    <submittedName>
        <fullName evidence="1">RNA polymerase II, Rpb4</fullName>
    </submittedName>
</protein>
<dbReference type="InterPro" id="IPR044876">
    <property type="entry name" value="HRDC_dom_sf"/>
</dbReference>
<dbReference type="AlphaFoldDB" id="T1B1F8"/>
<dbReference type="GO" id="GO:0030880">
    <property type="term" value="C:RNA polymerase complex"/>
    <property type="evidence" value="ECO:0007669"/>
    <property type="project" value="InterPro"/>
</dbReference>
<comment type="caution">
    <text evidence="1">The sequence shown here is derived from an EMBL/GenBank/DDBJ whole genome shotgun (WGS) entry which is preliminary data.</text>
</comment>
<dbReference type="Gene3D" id="6.10.140.10">
    <property type="match status" value="1"/>
</dbReference>
<name>T1B1F8_9ZZZZ</name>
<dbReference type="PANTHER" id="PTHR39646:SF1">
    <property type="entry name" value="DNA-DIRECTED RNA POLYMERASE SUBUNIT RPO4"/>
    <property type="match status" value="1"/>
</dbReference>
<evidence type="ECO:0000313" key="1">
    <source>
        <dbReference type="EMBL" id="EQD48175.1"/>
    </source>
</evidence>
<dbReference type="InterPro" id="IPR010924">
    <property type="entry name" value="Rpo4"/>
</dbReference>
<dbReference type="InterPro" id="IPR005574">
    <property type="entry name" value="Rpb4/RPC9"/>
</dbReference>
<dbReference type="GO" id="GO:0006352">
    <property type="term" value="P:DNA-templated transcription initiation"/>
    <property type="evidence" value="ECO:0007669"/>
    <property type="project" value="InterPro"/>
</dbReference>
<dbReference type="Pfam" id="PF03874">
    <property type="entry name" value="RNA_pol_Rpb4"/>
    <property type="match status" value="1"/>
</dbReference>
<dbReference type="EMBL" id="AUZZ01005820">
    <property type="protein sequence ID" value="EQD48175.1"/>
    <property type="molecule type" value="Genomic_DNA"/>
</dbReference>
<dbReference type="PIRSF" id="PIRSF005053">
    <property type="entry name" value="RNA_pol_F_arch"/>
    <property type="match status" value="1"/>
</dbReference>
<dbReference type="SUPFAM" id="SSF47819">
    <property type="entry name" value="HRDC-like"/>
    <property type="match status" value="1"/>
</dbReference>
<gene>
    <name evidence="1" type="ORF">B2A_08089</name>
</gene>
<dbReference type="PANTHER" id="PTHR39646">
    <property type="entry name" value="RNA POLYMERASE RPB4"/>
    <property type="match status" value="1"/>
</dbReference>
<organism evidence="1">
    <name type="scientific">mine drainage metagenome</name>
    <dbReference type="NCBI Taxonomy" id="410659"/>
    <lineage>
        <taxon>unclassified sequences</taxon>
        <taxon>metagenomes</taxon>
        <taxon>ecological metagenomes</taxon>
    </lineage>
</organism>
<dbReference type="Gene3D" id="1.10.150.80">
    <property type="entry name" value="HRDC domain"/>
    <property type="match status" value="1"/>
</dbReference>
<dbReference type="InterPro" id="IPR010997">
    <property type="entry name" value="HRDC-like_sf"/>
</dbReference>
<proteinExistence type="predicted"/>
<sequence length="110" mass="12072">MPEPITLVQVKQLLTEEAARRTLPREATLAQAHAEMFARLTPEQAEKLVAALEGLPSIDRSLAVRIADILPQYPEEIRLLMAKERTGFDEEAVARVLEVVGPAPMSRGSG</sequence>
<reference evidence="1" key="1">
    <citation type="submission" date="2013-08" db="EMBL/GenBank/DDBJ databases">
        <authorList>
            <person name="Mendez C."/>
            <person name="Richter M."/>
            <person name="Ferrer M."/>
            <person name="Sanchez J."/>
        </authorList>
    </citation>
    <scope>NUCLEOTIDE SEQUENCE</scope>
</reference>
<reference evidence="1" key="2">
    <citation type="journal article" date="2014" name="ISME J.">
        <title>Microbial stratification in low pH oxic and suboxic macroscopic growths along an acid mine drainage.</title>
        <authorList>
            <person name="Mendez-Garcia C."/>
            <person name="Mesa V."/>
            <person name="Sprenger R.R."/>
            <person name="Richter M."/>
            <person name="Diez M.S."/>
            <person name="Solano J."/>
            <person name="Bargiela R."/>
            <person name="Golyshina O.V."/>
            <person name="Manteca A."/>
            <person name="Ramos J.L."/>
            <person name="Gallego J.R."/>
            <person name="Llorente I."/>
            <person name="Martins Dos Santos V.A."/>
            <person name="Jensen O.N."/>
            <person name="Pelaez A.I."/>
            <person name="Sanchez J."/>
            <person name="Ferrer M."/>
        </authorList>
    </citation>
    <scope>NUCLEOTIDE SEQUENCE</scope>
</reference>
<accession>T1B1F8</accession>